<evidence type="ECO:0000313" key="2">
    <source>
        <dbReference type="EMBL" id="GAA4356993.1"/>
    </source>
</evidence>
<evidence type="ECO:0000256" key="1">
    <source>
        <dbReference type="SAM" id="MobiDB-lite"/>
    </source>
</evidence>
<organism evidence="2 3">
    <name type="scientific">Variovorax defluvii</name>
    <dbReference type="NCBI Taxonomy" id="913761"/>
    <lineage>
        <taxon>Bacteria</taxon>
        <taxon>Pseudomonadati</taxon>
        <taxon>Pseudomonadota</taxon>
        <taxon>Betaproteobacteria</taxon>
        <taxon>Burkholderiales</taxon>
        <taxon>Comamonadaceae</taxon>
        <taxon>Variovorax</taxon>
    </lineage>
</organism>
<feature type="region of interest" description="Disordered" evidence="1">
    <location>
        <begin position="299"/>
        <end position="320"/>
    </location>
</feature>
<evidence type="ECO:0000313" key="3">
    <source>
        <dbReference type="Proteomes" id="UP001500975"/>
    </source>
</evidence>
<feature type="region of interest" description="Disordered" evidence="1">
    <location>
        <begin position="1"/>
        <end position="29"/>
    </location>
</feature>
<proteinExistence type="predicted"/>
<feature type="compositionally biased region" description="Polar residues" evidence="1">
    <location>
        <begin position="14"/>
        <end position="27"/>
    </location>
</feature>
<name>A0ABP8IEU1_9BURK</name>
<accession>A0ABP8IEU1</accession>
<reference evidence="3" key="1">
    <citation type="journal article" date="2019" name="Int. J. Syst. Evol. Microbiol.">
        <title>The Global Catalogue of Microorganisms (GCM) 10K type strain sequencing project: providing services to taxonomists for standard genome sequencing and annotation.</title>
        <authorList>
            <consortium name="The Broad Institute Genomics Platform"/>
            <consortium name="The Broad Institute Genome Sequencing Center for Infectious Disease"/>
            <person name="Wu L."/>
            <person name="Ma J."/>
        </authorList>
    </citation>
    <scope>NUCLEOTIDE SEQUENCE [LARGE SCALE GENOMIC DNA]</scope>
    <source>
        <strain evidence="3">JCM 17804</strain>
    </source>
</reference>
<keyword evidence="3" id="KW-1185">Reference proteome</keyword>
<sequence length="719" mass="79781">MYFKAGGRAGMPTGQPTNHQAARNNPQGMPLNDLHVPAHLAGTVYSSLMPHYGVREFRPLRPADVPLRPEIPPDSESDSEDQAWGGPGEDQRQEWYALEPYPPHPLLPGWQLTNPLPPNPFPMSPYPRNQYPTSLDVPFEFSLVAEPEQQYKRQRIETPPIFDKPPPVPQQRIASQLSGKPAFGGSLLQALQAVRRSLEHRQVAPIIDDLIHQGTYRRMADHVLSIRGSNAKGLGEALFSCALSLKRNGWTDEAKALVLLCRAIGFVPEADDLDAFIALLPGQRTLPEELSDLRDACFQPQRDPVQPGQRPTAEPLPPLPARTISVRGQQATSVQEPARAQRPPLTLDQVDAMAKRALRLYMQNCSVIAQIVGQLAPLDSYIAMIDHVLQMDSSARSSGANALLVCARWLLGEDMADEAQLMGVLFALLGRVPISSSLRIDDVQEVLRLGWRLPPELDYLGAFLRDCWPKSSHSKRNAISKIVHGFCATAPATTMHVIDPPERGAQTPSTIVRWHHYSLNTLAAPPQSLASRIDPPRCDPDIGSQRPMDFSNGLRKSNDAVILDVMPGADEDDSDAALIDALKNLELSGYLQIRCRNALVAQGSYTAMIHYVYGLDREGRIELVDPLAVCGLMLLDARRYKPANRVGLLVLANNRLPRWRKLSIAEWRALLPPTWPLPAEFGELRTNLLEQWKTTSAVAPRRVVAELVHERYGDRHDAN</sequence>
<protein>
    <submittedName>
        <fullName evidence="2">Uncharacterized protein</fullName>
    </submittedName>
</protein>
<gene>
    <name evidence="2" type="ORF">GCM10023165_50450</name>
</gene>
<dbReference type="EMBL" id="BAABGJ010000081">
    <property type="protein sequence ID" value="GAA4356993.1"/>
    <property type="molecule type" value="Genomic_DNA"/>
</dbReference>
<comment type="caution">
    <text evidence="2">The sequence shown here is derived from an EMBL/GenBank/DDBJ whole genome shotgun (WGS) entry which is preliminary data.</text>
</comment>
<dbReference type="Proteomes" id="UP001500975">
    <property type="component" value="Unassembled WGS sequence"/>
</dbReference>
<feature type="region of interest" description="Disordered" evidence="1">
    <location>
        <begin position="63"/>
        <end position="89"/>
    </location>
</feature>